<evidence type="ECO:0000313" key="5">
    <source>
        <dbReference type="Proteomes" id="UP000245433"/>
    </source>
</evidence>
<protein>
    <recommendedName>
        <fullName evidence="6">Beta-1,6-galactofuranosyltransferase</fullName>
    </recommendedName>
</protein>
<reference evidence="4 5" key="1">
    <citation type="submission" date="2018-04" db="EMBL/GenBank/DDBJ databases">
        <title>Genomic Encyclopedia of Type Strains, Phase IV (KMG-IV): sequencing the most valuable type-strain genomes for metagenomic binning, comparative biology and taxonomic classification.</title>
        <authorList>
            <person name="Goeker M."/>
        </authorList>
    </citation>
    <scope>NUCLEOTIDE SEQUENCE [LARGE SCALE GENOMIC DNA]</scope>
    <source>
        <strain evidence="4 5">DSM 28795</strain>
    </source>
</reference>
<dbReference type="EMBL" id="QEKT01000003">
    <property type="protein sequence ID" value="PVY85073.1"/>
    <property type="molecule type" value="Genomic_DNA"/>
</dbReference>
<dbReference type="Proteomes" id="UP000245433">
    <property type="component" value="Unassembled WGS sequence"/>
</dbReference>
<evidence type="ECO:0000259" key="2">
    <source>
        <dbReference type="Pfam" id="PF26334"/>
    </source>
</evidence>
<accession>A0A2U1DBK3</accession>
<proteinExistence type="predicted"/>
<evidence type="ECO:0000256" key="1">
    <source>
        <dbReference type="ARBA" id="ARBA00022679"/>
    </source>
</evidence>
<evidence type="ECO:0000259" key="3">
    <source>
        <dbReference type="Pfam" id="PF26337"/>
    </source>
</evidence>
<dbReference type="PIRSF" id="PIRSF007023">
    <property type="entry name" value="UDP-Galf_transf"/>
    <property type="match status" value="1"/>
</dbReference>
<feature type="domain" description="Glucosyltransferase 3-like C-terminal" evidence="3">
    <location>
        <begin position="166"/>
        <end position="323"/>
    </location>
</feature>
<evidence type="ECO:0008006" key="6">
    <source>
        <dbReference type="Google" id="ProtNLM"/>
    </source>
</evidence>
<dbReference type="AlphaFoldDB" id="A0A2U1DBK3"/>
<dbReference type="RefSeq" id="WP_089938449.1">
    <property type="nucleotide sequence ID" value="NZ_CAKOEX010000003.1"/>
</dbReference>
<dbReference type="Pfam" id="PF26334">
    <property type="entry name" value="Gtf3_N"/>
    <property type="match status" value="1"/>
</dbReference>
<evidence type="ECO:0000313" key="4">
    <source>
        <dbReference type="EMBL" id="PVY85073.1"/>
    </source>
</evidence>
<keyword evidence="1" id="KW-0808">Transferase</keyword>
<sequence>MTRFITQTIEPWMPLGALKAKGDYAKIAQSAGWQVLPIERYNDQRFDDQTRQEKINQWLQRTQPGDTVLHQFPTYMSASFEQSWLASLKARQLSSVLLIHDIEPLRLHKADPWEFDLLKGYDLIITHSSAMITSLKEHGVTGPFVVQPFFDYLSESTALAQYSHTVNFAGTFQKSPWLQEYNDYPIEVFGHQPKKWQDLSLPESIHLRGNYDPDQLAQELNNGFGILWDDDFDDRYYRQYTRINAPHKASLYLSAGLPLIAWKKSAIGKIIAENQIGLTINRLEELPQVQNISAQQYESWQANLSPLREKINRGGFTLATLAQIKKQLD</sequence>
<keyword evidence="5" id="KW-1185">Reference proteome</keyword>
<comment type="caution">
    <text evidence="4">The sequence shown here is derived from an EMBL/GenBank/DDBJ whole genome shotgun (WGS) entry which is preliminary data.</text>
</comment>
<name>A0A2U1DBK3_9LACO</name>
<dbReference type="Pfam" id="PF26337">
    <property type="entry name" value="Gtf3_C"/>
    <property type="match status" value="1"/>
</dbReference>
<dbReference type="OrthoDB" id="9790931at2"/>
<gene>
    <name evidence="4" type="ORF">C7384_10398</name>
</gene>
<dbReference type="InterPro" id="IPR058592">
    <property type="entry name" value="Gtf3_C"/>
</dbReference>
<dbReference type="Gene3D" id="3.40.50.2000">
    <property type="entry name" value="Glycogen Phosphorylase B"/>
    <property type="match status" value="2"/>
</dbReference>
<dbReference type="InterPro" id="IPR058591">
    <property type="entry name" value="Gtf3_N"/>
</dbReference>
<feature type="domain" description="Glucosyltransferase 3-like N-terminal" evidence="2">
    <location>
        <begin position="3"/>
        <end position="148"/>
    </location>
</feature>
<organism evidence="4 5">
    <name type="scientific">Convivina intestini</name>
    <dbReference type="NCBI Taxonomy" id="1505726"/>
    <lineage>
        <taxon>Bacteria</taxon>
        <taxon>Bacillati</taxon>
        <taxon>Bacillota</taxon>
        <taxon>Bacilli</taxon>
        <taxon>Lactobacillales</taxon>
        <taxon>Lactobacillaceae</taxon>
        <taxon>Convivina</taxon>
    </lineage>
</organism>